<accession>A0A3B4B750</accession>
<keyword evidence="10" id="KW-1185">Reference proteome</keyword>
<keyword evidence="2" id="KW-0964">Secreted</keyword>
<dbReference type="GO" id="GO:0005615">
    <property type="term" value="C:extracellular space"/>
    <property type="evidence" value="ECO:0007669"/>
    <property type="project" value="TreeGrafter"/>
</dbReference>
<dbReference type="SUPFAM" id="SSF53300">
    <property type="entry name" value="vWA-like"/>
    <property type="match status" value="3"/>
</dbReference>
<dbReference type="SMART" id="SM00327">
    <property type="entry name" value="VWA"/>
    <property type="match status" value="2"/>
</dbReference>
<dbReference type="PANTHER" id="PTHR24020:SF13">
    <property type="entry name" value="COLLAGEN ALPHA-3(VI) CHAIN"/>
    <property type="match status" value="1"/>
</dbReference>
<evidence type="ECO:0000313" key="9">
    <source>
        <dbReference type="Ensembl" id="ENSPMGP00000024371.1"/>
    </source>
</evidence>
<dbReference type="AlphaFoldDB" id="A0A3B4B750"/>
<evidence type="ECO:0000256" key="6">
    <source>
        <dbReference type="ARBA" id="ARBA00022889"/>
    </source>
</evidence>
<dbReference type="Gene3D" id="3.40.50.410">
    <property type="entry name" value="von Willebrand factor, type A domain"/>
    <property type="match status" value="3"/>
</dbReference>
<feature type="domain" description="VWFA" evidence="8">
    <location>
        <begin position="95"/>
        <end position="265"/>
    </location>
</feature>
<dbReference type="InterPro" id="IPR050525">
    <property type="entry name" value="ECM_Assembly_Org"/>
</dbReference>
<evidence type="ECO:0000256" key="4">
    <source>
        <dbReference type="ARBA" id="ARBA00022729"/>
    </source>
</evidence>
<keyword evidence="6" id="KW-0130">Cell adhesion</keyword>
<dbReference type="InterPro" id="IPR036465">
    <property type="entry name" value="vWFA_dom_sf"/>
</dbReference>
<dbReference type="GO" id="GO:0005581">
    <property type="term" value="C:collagen trimer"/>
    <property type="evidence" value="ECO:0007669"/>
    <property type="project" value="UniProtKB-KW"/>
</dbReference>
<evidence type="ECO:0000256" key="3">
    <source>
        <dbReference type="ARBA" id="ARBA00022530"/>
    </source>
</evidence>
<keyword evidence="4" id="KW-0732">Signal</keyword>
<keyword evidence="7" id="KW-0176">Collagen</keyword>
<feature type="domain" description="VWFA" evidence="8">
    <location>
        <begin position="1"/>
        <end position="96"/>
    </location>
</feature>
<dbReference type="GO" id="GO:0007155">
    <property type="term" value="P:cell adhesion"/>
    <property type="evidence" value="ECO:0007669"/>
    <property type="project" value="UniProtKB-KW"/>
</dbReference>
<dbReference type="Proteomes" id="UP000261520">
    <property type="component" value="Unplaced"/>
</dbReference>
<protein>
    <recommendedName>
        <fullName evidence="8">VWFA domain-containing protein</fullName>
    </recommendedName>
</protein>
<sequence length="457" mass="50406">MVEDIEDEVIRVAVVQYSDDTKTYFDLNSHKTKSAIVYAVRGLRHKGGISRNTGQALKFVHDLVSTPLSGSRKLEGVPQILILLTGGKSKSAQRDIVFLLDGSDETLGMFPAMQSFVQSVVESLNVGENTDRVSVVQYSDEPETEISLNTYFDKQDVLDTIQSMIHMGGEMRSTGAALEYVQNEVFTSTAGSRNQDGVPQILVFGGRSSDDVRRAAQSLRDNGVKTVSIGTSNADTLEMQTVANTPAYYISMPNFDNLQNLNQRIEATADIVFLLDGTKDMLPSEKPIWDFIMGFVEQLQIGPSRMQVALIEYNTEPTVHFALNKYTSRDDLLLYLKYTELSGRPSVNLGAALDYVRTNVFTAASGSRAMQGIPQLLILVTARKSDDDIVGPLDRLQKTGIVTYSIGINNADRMEVEQLAHSPETKYLDVSDFTPVREQIMSGKATQGKPLYPTLGE</sequence>
<dbReference type="PANTHER" id="PTHR24020">
    <property type="entry name" value="COLLAGEN ALPHA"/>
    <property type="match status" value="1"/>
</dbReference>
<feature type="domain" description="VWFA" evidence="8">
    <location>
        <begin position="270"/>
        <end position="445"/>
    </location>
</feature>
<evidence type="ECO:0000256" key="5">
    <source>
        <dbReference type="ARBA" id="ARBA00022737"/>
    </source>
</evidence>
<reference evidence="9" key="1">
    <citation type="submission" date="2025-08" db="UniProtKB">
        <authorList>
            <consortium name="Ensembl"/>
        </authorList>
    </citation>
    <scope>IDENTIFICATION</scope>
</reference>
<dbReference type="Ensembl" id="ENSPMGT00000025967.1">
    <property type="protein sequence ID" value="ENSPMGP00000024371.1"/>
    <property type="gene ID" value="ENSPMGG00000019711.1"/>
</dbReference>
<evidence type="ECO:0000256" key="2">
    <source>
        <dbReference type="ARBA" id="ARBA00022525"/>
    </source>
</evidence>
<dbReference type="Pfam" id="PF00092">
    <property type="entry name" value="VWA"/>
    <property type="match status" value="3"/>
</dbReference>
<proteinExistence type="predicted"/>
<evidence type="ECO:0000256" key="1">
    <source>
        <dbReference type="ARBA" id="ARBA00004498"/>
    </source>
</evidence>
<name>A0A3B4B750_9GOBI</name>
<reference evidence="9" key="2">
    <citation type="submission" date="2025-09" db="UniProtKB">
        <authorList>
            <consortium name="Ensembl"/>
        </authorList>
    </citation>
    <scope>IDENTIFICATION</scope>
</reference>
<evidence type="ECO:0000256" key="7">
    <source>
        <dbReference type="ARBA" id="ARBA00023119"/>
    </source>
</evidence>
<dbReference type="PROSITE" id="PS50234">
    <property type="entry name" value="VWFA"/>
    <property type="match status" value="3"/>
</dbReference>
<keyword evidence="3" id="KW-0272">Extracellular matrix</keyword>
<evidence type="ECO:0000259" key="8">
    <source>
        <dbReference type="PROSITE" id="PS50234"/>
    </source>
</evidence>
<dbReference type="FunFam" id="3.40.50.410:FF:000003">
    <property type="entry name" value="Collagen type VI alpha 3 chain"/>
    <property type="match status" value="2"/>
</dbReference>
<organism evidence="9 10">
    <name type="scientific">Periophthalmus magnuspinnatus</name>
    <dbReference type="NCBI Taxonomy" id="409849"/>
    <lineage>
        <taxon>Eukaryota</taxon>
        <taxon>Metazoa</taxon>
        <taxon>Chordata</taxon>
        <taxon>Craniata</taxon>
        <taxon>Vertebrata</taxon>
        <taxon>Euteleostomi</taxon>
        <taxon>Actinopterygii</taxon>
        <taxon>Neopterygii</taxon>
        <taxon>Teleostei</taxon>
        <taxon>Neoteleostei</taxon>
        <taxon>Acanthomorphata</taxon>
        <taxon>Gobiaria</taxon>
        <taxon>Gobiiformes</taxon>
        <taxon>Gobioidei</taxon>
        <taxon>Gobiidae</taxon>
        <taxon>Oxudercinae</taxon>
        <taxon>Periophthalmus</taxon>
    </lineage>
</organism>
<evidence type="ECO:0000313" key="10">
    <source>
        <dbReference type="Proteomes" id="UP000261520"/>
    </source>
</evidence>
<dbReference type="InterPro" id="IPR002035">
    <property type="entry name" value="VWF_A"/>
</dbReference>
<comment type="subcellular location">
    <subcellularLocation>
        <location evidence="1">Secreted</location>
        <location evidence="1">Extracellular space</location>
        <location evidence="1">Extracellular matrix</location>
    </subcellularLocation>
</comment>
<keyword evidence="5" id="KW-0677">Repeat</keyword>